<dbReference type="InterPro" id="IPR011709">
    <property type="entry name" value="DEAD-box_helicase_OB_fold"/>
</dbReference>
<dbReference type="SUPFAM" id="SSF52540">
    <property type="entry name" value="P-loop containing nucleoside triphosphate hydrolases"/>
    <property type="match status" value="2"/>
</dbReference>
<dbReference type="SMART" id="SM00490">
    <property type="entry name" value="HELICc"/>
    <property type="match status" value="1"/>
</dbReference>
<dbReference type="Pfam" id="PF04146">
    <property type="entry name" value="YTH"/>
    <property type="match status" value="1"/>
</dbReference>
<dbReference type="InterPro" id="IPR048333">
    <property type="entry name" value="HA2_WH"/>
</dbReference>
<keyword evidence="1" id="KW-0547">Nucleotide-binding</keyword>
<dbReference type="RefSeq" id="XP_066911197.1">
    <property type="nucleotide sequence ID" value="XM_067055096.1"/>
</dbReference>
<feature type="region of interest" description="Disordered" evidence="4">
    <location>
        <begin position="998"/>
        <end position="1060"/>
    </location>
</feature>
<reference evidence="8" key="1">
    <citation type="submission" date="2021-01" db="UniProtKB">
        <authorList>
            <consortium name="EnsemblMetazoa"/>
        </authorList>
    </citation>
    <scope>IDENTIFICATION</scope>
</reference>
<feature type="compositionally biased region" description="Acidic residues" evidence="4">
    <location>
        <begin position="218"/>
        <end position="251"/>
    </location>
</feature>
<feature type="domain" description="Helicase ATP-binding" evidence="6">
    <location>
        <begin position="1"/>
        <end position="69"/>
    </location>
</feature>
<protein>
    <submittedName>
        <fullName evidence="8">Uncharacterized protein</fullName>
    </submittedName>
</protein>
<keyword evidence="9" id="KW-1185">Reference proteome</keyword>
<evidence type="ECO:0000313" key="8">
    <source>
        <dbReference type="EnsemblMetazoa" id="CLYHEMP005486.1"/>
    </source>
</evidence>
<dbReference type="GeneID" id="136798482"/>
<dbReference type="PROSITE" id="PS50297">
    <property type="entry name" value="ANK_REP_REGION"/>
    <property type="match status" value="1"/>
</dbReference>
<dbReference type="InterPro" id="IPR001650">
    <property type="entry name" value="Helicase_C-like"/>
</dbReference>
<dbReference type="SMART" id="SM00847">
    <property type="entry name" value="HA2"/>
    <property type="match status" value="1"/>
</dbReference>
<dbReference type="Pfam" id="PF07717">
    <property type="entry name" value="OB_NTP_bind"/>
    <property type="match status" value="1"/>
</dbReference>
<feature type="domain" description="YTH" evidence="5">
    <location>
        <begin position="1063"/>
        <end position="1193"/>
    </location>
</feature>
<dbReference type="Gene3D" id="3.10.590.10">
    <property type="entry name" value="ph1033 like domains"/>
    <property type="match status" value="1"/>
</dbReference>
<dbReference type="GO" id="GO:0003723">
    <property type="term" value="F:RNA binding"/>
    <property type="evidence" value="ECO:0007669"/>
    <property type="project" value="InterPro"/>
</dbReference>
<feature type="region of interest" description="Disordered" evidence="4">
    <location>
        <begin position="875"/>
        <end position="911"/>
    </location>
</feature>
<feature type="compositionally biased region" description="Basic residues" evidence="4">
    <location>
        <begin position="875"/>
        <end position="884"/>
    </location>
</feature>
<dbReference type="InterPro" id="IPR002110">
    <property type="entry name" value="Ankyrin_rpt"/>
</dbReference>
<keyword evidence="2" id="KW-0067">ATP-binding</keyword>
<dbReference type="InterPro" id="IPR036770">
    <property type="entry name" value="Ankyrin_rpt-contain_sf"/>
</dbReference>
<dbReference type="InterPro" id="IPR014001">
    <property type="entry name" value="Helicase_ATP-bd"/>
</dbReference>
<feature type="compositionally biased region" description="Basic and acidic residues" evidence="4">
    <location>
        <begin position="885"/>
        <end position="896"/>
    </location>
</feature>
<dbReference type="CDD" id="cd18791">
    <property type="entry name" value="SF2_C_RHA"/>
    <property type="match status" value="1"/>
</dbReference>
<keyword evidence="3" id="KW-0040">ANK repeat</keyword>
<feature type="repeat" description="ANK" evidence="3">
    <location>
        <begin position="299"/>
        <end position="331"/>
    </location>
</feature>
<dbReference type="CDD" id="cd21134">
    <property type="entry name" value="YTH"/>
    <property type="match status" value="1"/>
</dbReference>
<feature type="region of interest" description="Disordered" evidence="4">
    <location>
        <begin position="1332"/>
        <end position="1357"/>
    </location>
</feature>
<dbReference type="OrthoDB" id="6020118at2759"/>
<feature type="compositionally biased region" description="Basic and acidic residues" evidence="4">
    <location>
        <begin position="123"/>
        <end position="157"/>
    </location>
</feature>
<dbReference type="InterPro" id="IPR007502">
    <property type="entry name" value="Helicase-assoc_dom"/>
</dbReference>
<dbReference type="InterPro" id="IPR027417">
    <property type="entry name" value="P-loop_NTPase"/>
</dbReference>
<evidence type="ECO:0000256" key="2">
    <source>
        <dbReference type="ARBA" id="ARBA00022840"/>
    </source>
</evidence>
<evidence type="ECO:0000259" key="6">
    <source>
        <dbReference type="PROSITE" id="PS51192"/>
    </source>
</evidence>
<sequence>MVGHKCLSNLTHIIVDEIHERDCLSDYLLISLRDILKSYKKLKVILMSAALNVDLFTSYFGKCPFIHVNGSTHDVKTFFLEDILKQTGYLNKGMRKMLQDDDRSLFKIEEKSTAAEEVMKLLKDDKKEETKEDAAEEEKAATPKEDVLSDGDHHNASDVEVESDTESENEDSQKVDGEGAGDGAVCEEEDDDVEIEKDEDDLGEDEGIAEDLDKLDIDGSDVDENDDEEDNEPIGVDEEDEDDAGDGDEQNEESKNTSSKEMDTALAQAWLNGDDEAFDQIIHLIMNENVNIDYQHSDTKMTSLIVAAARGNQTLTEQLIELGAKLDIRDPNNNRDALEWANHFSQNHVVEYLKGVSQSVSNDSSATLDETSTEEDLTENDKRRLELYHKSFDDQRVDISLILCLLGQICQKQQLKGSILIFLPGYDEIVSLRDKLKQDKEFSKRSKYQVLMLHSMLPPGNQRKVFGRPPSGVQKIILSTNIAETGITIDDVVCVIDSGKVKEKSHDAISCVSTLRTVWISKASAIQRRGRAGRCLPGICYHLFSQDRFHHFQTYQDAEMLRVPIHALCLQTKMLAPVNVSITDYLGKAPEPPSNLITRSSIKMLKAISALDENEEMTDLGKLLIELPIDPQFGKMILIGMSLKCLEPSIIIACCSSYKEPFLLPNVASQKSSAANAKLKLSSDSYSDQIAMLRAFQGWQRAKREGKEKVYCARNFISLGTMEMVSGMRRQIIGLLRSLGLVRMKGPGNMRDLNTNSRNWSIIKAVVGSGLYPNFIKVDKENKVLVSEKEKKVTIHNSSVLVARSEDKVQSTVSRANKLNSTISSLPLNWLVYEELSRLYYSVQIRSVSVLSSVAVALIGGPCLSYDHSSLRLKSSRNKKGRGRHGNDRGHHKDNFFQESDSEEESGQDSNTASFKIDDWMSFTGDDSTLYALAMLRIKFLALFSKHIQIPSKPWTQADSDIVQAIADVLIKEEQVVGLVNPATKDIEKRRGYERKYERYDRPRGRGRGGGPSRPYARREYNSRYERRYHGRDAPPDADAPENDGKLSDHESTGGNDEKRRERSYFILKCNNEKNMGISFDRSIWATTKSNEKRLHRAFKDSEEVYLVFSVQGSGRFQGVAKMISGISDKQCEDFGSANLGGVFDIEWIHQEELPFQATQHLANPWNDNKKVQISRDAQELEPSVGKALVNLWDKDGGGAPANADAGSTPRDERAEVSSPDEQLLPTSDEVSPQQQQEFYPPQEIYAGGSAPEGENQPYVEEYPMYSPPPFSPQFIPDFQQVPAHYAPAPHMGYQQSPYPAAGAPAMYAQHAPPQGNMPAYRQQEYYSFQYSPPRRGVDVYQRQESSEQKMRGGYRS</sequence>
<dbReference type="Gene3D" id="3.40.50.300">
    <property type="entry name" value="P-loop containing nucleotide triphosphate hydrolases"/>
    <property type="match status" value="2"/>
</dbReference>
<accession>A0A7M5U2T1</accession>
<feature type="compositionally biased region" description="Basic and acidic residues" evidence="4">
    <location>
        <begin position="1043"/>
        <end position="1060"/>
    </location>
</feature>
<dbReference type="PROSITE" id="PS51192">
    <property type="entry name" value="HELICASE_ATP_BIND_1"/>
    <property type="match status" value="1"/>
</dbReference>
<dbReference type="Pfam" id="PF21010">
    <property type="entry name" value="HA2_C"/>
    <property type="match status" value="1"/>
</dbReference>
<dbReference type="Gene3D" id="1.25.40.20">
    <property type="entry name" value="Ankyrin repeat-containing domain"/>
    <property type="match status" value="1"/>
</dbReference>
<feature type="compositionally biased region" description="Acidic residues" evidence="4">
    <location>
        <begin position="185"/>
        <end position="210"/>
    </location>
</feature>
<dbReference type="Gene3D" id="1.20.120.1080">
    <property type="match status" value="1"/>
</dbReference>
<dbReference type="Pfam" id="PF00271">
    <property type="entry name" value="Helicase_C"/>
    <property type="match status" value="1"/>
</dbReference>
<dbReference type="SUPFAM" id="SSF48403">
    <property type="entry name" value="Ankyrin repeat"/>
    <property type="match status" value="1"/>
</dbReference>
<dbReference type="EnsemblMetazoa" id="CLYHEMT005486.1">
    <property type="protein sequence ID" value="CLYHEMP005486.1"/>
    <property type="gene ID" value="CLYHEMG005486"/>
</dbReference>
<dbReference type="PROSITE" id="PS50088">
    <property type="entry name" value="ANK_REPEAT"/>
    <property type="match status" value="1"/>
</dbReference>
<feature type="region of interest" description="Disordered" evidence="4">
    <location>
        <begin position="1191"/>
        <end position="1266"/>
    </location>
</feature>
<feature type="compositionally biased region" description="Basic and acidic residues" evidence="4">
    <location>
        <begin position="252"/>
        <end position="261"/>
    </location>
</feature>
<dbReference type="PROSITE" id="PS51194">
    <property type="entry name" value="HELICASE_CTER"/>
    <property type="match status" value="1"/>
</dbReference>
<evidence type="ECO:0000256" key="4">
    <source>
        <dbReference type="SAM" id="MobiDB-lite"/>
    </source>
</evidence>
<feature type="compositionally biased region" description="Low complexity" evidence="4">
    <location>
        <begin position="1233"/>
        <end position="1244"/>
    </location>
</feature>
<dbReference type="PROSITE" id="PS50882">
    <property type="entry name" value="YTH"/>
    <property type="match status" value="1"/>
</dbReference>
<dbReference type="InterPro" id="IPR007275">
    <property type="entry name" value="YTH_domain"/>
</dbReference>
<dbReference type="Proteomes" id="UP000594262">
    <property type="component" value="Unplaced"/>
</dbReference>
<dbReference type="Pfam" id="PF04408">
    <property type="entry name" value="WHD_HA2"/>
    <property type="match status" value="1"/>
</dbReference>
<feature type="domain" description="Helicase C-terminal" evidence="7">
    <location>
        <begin position="405"/>
        <end position="576"/>
    </location>
</feature>
<feature type="compositionally biased region" description="Acidic residues" evidence="4">
    <location>
        <begin position="159"/>
        <end position="170"/>
    </location>
</feature>
<evidence type="ECO:0000256" key="1">
    <source>
        <dbReference type="ARBA" id="ARBA00022741"/>
    </source>
</evidence>
<dbReference type="PANTHER" id="PTHR18934">
    <property type="entry name" value="ATP-DEPENDENT RNA HELICASE"/>
    <property type="match status" value="1"/>
</dbReference>
<organism evidence="8 9">
    <name type="scientific">Clytia hemisphaerica</name>
    <dbReference type="NCBI Taxonomy" id="252671"/>
    <lineage>
        <taxon>Eukaryota</taxon>
        <taxon>Metazoa</taxon>
        <taxon>Cnidaria</taxon>
        <taxon>Hydrozoa</taxon>
        <taxon>Hydroidolina</taxon>
        <taxon>Leptothecata</taxon>
        <taxon>Obeliida</taxon>
        <taxon>Clytiidae</taxon>
        <taxon>Clytia</taxon>
    </lineage>
</organism>
<evidence type="ECO:0000256" key="3">
    <source>
        <dbReference type="PROSITE-ProRule" id="PRU00023"/>
    </source>
</evidence>
<dbReference type="GO" id="GO:0004386">
    <property type="term" value="F:helicase activity"/>
    <property type="evidence" value="ECO:0007669"/>
    <property type="project" value="TreeGrafter"/>
</dbReference>
<dbReference type="GO" id="GO:0005524">
    <property type="term" value="F:ATP binding"/>
    <property type="evidence" value="ECO:0007669"/>
    <property type="project" value="UniProtKB-KW"/>
</dbReference>
<name>A0A7M5U2T1_9CNID</name>
<evidence type="ECO:0000313" key="9">
    <source>
        <dbReference type="Proteomes" id="UP000594262"/>
    </source>
</evidence>
<feature type="region of interest" description="Disordered" evidence="4">
    <location>
        <begin position="123"/>
        <end position="261"/>
    </location>
</feature>
<proteinExistence type="predicted"/>
<evidence type="ECO:0000259" key="5">
    <source>
        <dbReference type="PROSITE" id="PS50882"/>
    </source>
</evidence>
<feature type="compositionally biased region" description="Basic and acidic residues" evidence="4">
    <location>
        <begin position="1017"/>
        <end position="1035"/>
    </location>
</feature>
<evidence type="ECO:0000259" key="7">
    <source>
        <dbReference type="PROSITE" id="PS51194"/>
    </source>
</evidence>
<dbReference type="PANTHER" id="PTHR18934:SF213">
    <property type="entry name" value="3'-5' RNA HELICASE YTHDC2"/>
    <property type="match status" value="1"/>
</dbReference>